<sequence length="40" mass="4679">MKTITIRDDVYVALVKRKRDGESFSDVIERLLKRSRVDIG</sequence>
<organism evidence="3">
    <name type="scientific">Caldiarchaeum subterraneum</name>
    <dbReference type="NCBI Taxonomy" id="311458"/>
    <lineage>
        <taxon>Archaea</taxon>
        <taxon>Nitrososphaerota</taxon>
        <taxon>Candidatus Caldarchaeales</taxon>
        <taxon>Candidatus Caldarchaeaceae</taxon>
        <taxon>Candidatus Caldarchaeum</taxon>
    </lineage>
</organism>
<dbReference type="Pfam" id="PF02697">
    <property type="entry name" value="VAPB_antitox"/>
    <property type="match status" value="1"/>
</dbReference>
<evidence type="ECO:0000256" key="1">
    <source>
        <dbReference type="ARBA" id="ARBA00022649"/>
    </source>
</evidence>
<comment type="caution">
    <text evidence="3">The sequence shown here is derived from an EMBL/GenBank/DDBJ whole genome shotgun (WGS) entry which is preliminary data.</text>
</comment>
<dbReference type="InterPro" id="IPR003847">
    <property type="entry name" value="Put_antitoxin"/>
</dbReference>
<protein>
    <recommendedName>
        <fullName evidence="4">Antitoxin</fullName>
    </recommendedName>
</protein>
<dbReference type="EMBL" id="DTAD01000014">
    <property type="protein sequence ID" value="HGN89732.1"/>
    <property type="molecule type" value="Genomic_DNA"/>
</dbReference>
<evidence type="ECO:0008006" key="4">
    <source>
        <dbReference type="Google" id="ProtNLM"/>
    </source>
</evidence>
<reference evidence="3" key="1">
    <citation type="journal article" date="2020" name="mSystems">
        <title>Genome- and Community-Level Interaction Insights into Carbon Utilization and Element Cycling Functions of Hydrothermarchaeota in Hydrothermal Sediment.</title>
        <authorList>
            <person name="Zhou Z."/>
            <person name="Liu Y."/>
            <person name="Xu W."/>
            <person name="Pan J."/>
            <person name="Luo Z.H."/>
            <person name="Li M."/>
        </authorList>
    </citation>
    <scope>NUCLEOTIDE SEQUENCE [LARGE SCALE GENOMIC DNA]</scope>
    <source>
        <strain evidence="3">SpSt-613</strain>
        <strain evidence="2">SpSt-669</strain>
    </source>
</reference>
<gene>
    <name evidence="3" type="ORF">ENT82_01175</name>
    <name evidence="2" type="ORF">ENU43_04055</name>
</gene>
<dbReference type="AlphaFoldDB" id="A0A7C4I745"/>
<name>A0A7C4I745_CALS0</name>
<evidence type="ECO:0000313" key="3">
    <source>
        <dbReference type="EMBL" id="HGN89732.1"/>
    </source>
</evidence>
<dbReference type="EMBL" id="DTCM01000052">
    <property type="protein sequence ID" value="HGL40820.1"/>
    <property type="molecule type" value="Genomic_DNA"/>
</dbReference>
<evidence type="ECO:0000313" key="2">
    <source>
        <dbReference type="EMBL" id="HGL40820.1"/>
    </source>
</evidence>
<accession>A0A7C4I745</accession>
<keyword evidence="1" id="KW-1277">Toxin-antitoxin system</keyword>
<proteinExistence type="predicted"/>